<dbReference type="RefSeq" id="WP_193498452.1">
    <property type="nucleotide sequence ID" value="NZ_CP063169.1"/>
</dbReference>
<feature type="signal peptide" evidence="2">
    <location>
        <begin position="1"/>
        <end position="47"/>
    </location>
</feature>
<evidence type="ECO:0000313" key="6">
    <source>
        <dbReference type="Proteomes" id="UP000593758"/>
    </source>
</evidence>
<feature type="domain" description="Carbohydrate-binding" evidence="3">
    <location>
        <begin position="1237"/>
        <end position="1426"/>
    </location>
</feature>
<feature type="region of interest" description="Disordered" evidence="1">
    <location>
        <begin position="1"/>
        <end position="20"/>
    </location>
</feature>
<dbReference type="GO" id="GO:0004553">
    <property type="term" value="F:hydrolase activity, hydrolyzing O-glycosyl compounds"/>
    <property type="evidence" value="ECO:0007669"/>
    <property type="project" value="InterPro"/>
</dbReference>
<evidence type="ECO:0000259" key="3">
    <source>
        <dbReference type="Pfam" id="PF06452"/>
    </source>
</evidence>
<dbReference type="GO" id="GO:0030246">
    <property type="term" value="F:carbohydrate binding"/>
    <property type="evidence" value="ECO:0007669"/>
    <property type="project" value="InterPro"/>
</dbReference>
<sequence length="1520" mass="159853">METMPYRHPRAAAHPRPRPSNRHLPAALVLVLALGLALLAPAPPATADENPVVVGDFEALQGWSQSQSHGAVGSMAPVLTDAVAGSGALQIDADLAAGGWVTTTRADLALDATALTFGLRSEHLEHIIVRGKDSTGQWHQQSIATGAGATWQEISVTDFTSGDGYLHFGGANDGVWHGALTAVAVIVENSGVLDATTAAVVQIDAVTVTTADGEVVVGDFEGLDAWTASPSQGAEGAITPAVTDAPSGTMGLRYDVDVSNGGWLTGVRSGLNLDATAVSLAARSEHLTALRFRVQDATGQWHQQRLDLPADNAWHEFEIGSFTSGADYLHFGGANDGAWHAPLTAVSVIVVGTDAIDPSQSVVAWLDAVSVTVNDASPEPIGVPHVLGEFESGSLDQWWGRGSTTAVGSVESVTTDAAAGSGALRVETQISDPYGTYRLSRGGFAVDAERFRAQIRTDDLNAVLIRFKDTSNQWHQQRVSLTADGSWREVVIDDFTAGDSYLHFGGADDGVFHGLLEEVRILVLGYQILDRDHPASFELDAAALEVTLPDIAIEPTTLGNVFTTGDIVAFDYVSEAEDIAWIVRDFGGNVVDTGSGTAAALQGTITLDLDEPGWYDVELTGTTGDGSTVENRTTVGILDPWVGQRSDQYGIATHFSAGWDTEIAPLITTAGYGMVRDSVLWVDSEVQPGVIEWPGVVESYAPVLEQQGTDLQMILGFGNGNYESALPPTTPEGIAAFAEYSAQAVRDFGVDRVTFEVWNEWNGGFGRPGPADSRADTYFALLEATYTAIKAENPDAVVIGAATVHVPLDWFDDLFALGALNYMDEVSIHPYVYPRGPEDAMGSIAALRDLMDSYGPVLPLNISEQGWPTGDAGNAVTPEIQASVTVRAQALAAAADIDHHVIYNLMEKGNDASDVEDGFGLVEFVGAPEGSYVPKPAYVASAVYMRQVNGLEQTGHEKLGTNTNVVTFDAGSGADRTQVVWSLTPRTIAVAASGPVTVTTMMGREQVLTPDASGEVTLSVTRDPVYLSGDTGAVTLSDAHTLTFEQGFIGSPTAGEWVVDNTDGAAPTQVDLVIEGTTYSASVPAGDSASVPVTAPARDVVGQRDVLATLRVGGQDVGILAAPLDVAEPLGIEGSHAIAEDGLSVLRLSVGNRSTQEASLANVTWQIEGTGESGAFLEGGALTPGERVIEEVDLSALTDGTTWSATVETADGYRISTHGPVYPVGALTHAQSHALTVDGAMDAAVGATPAIELGTDGVPPSTDWTGAEDLGGRLWFTWDEDSLYLTAEIDDDVHHQPAHDDAIWSGDSLQLAVGAGAPGEPNTTGWSELGFALTDTGPEVFRWLAADHNDADLSGIDLAVARDETTATTTYEVALPWEYLAPARSEDGLISVSVVLNENDGAGRAGWYRWGDGIANEKDSTEFRSLWLVPAEEPEPAPPTFQTLHAELDELVSAGSLTTAEQARLTAQLDTAERHASAERWTQAAHALERFISLADTVGADGTTLTAAAGQLRATLADNS</sequence>
<dbReference type="SUPFAM" id="SSF49344">
    <property type="entry name" value="CBD9-like"/>
    <property type="match status" value="1"/>
</dbReference>
<accession>A0A7M1SW71</accession>
<feature type="compositionally biased region" description="Basic residues" evidence="1">
    <location>
        <begin position="7"/>
        <end position="20"/>
    </location>
</feature>
<dbReference type="GO" id="GO:0016052">
    <property type="term" value="P:carbohydrate catabolic process"/>
    <property type="evidence" value="ECO:0007669"/>
    <property type="project" value="InterPro"/>
</dbReference>
<dbReference type="InterPro" id="IPR054470">
    <property type="entry name" value="FIMAH_dom"/>
</dbReference>
<dbReference type="PANTHER" id="PTHR12631">
    <property type="entry name" value="ALPHA-L-IDURONIDASE"/>
    <property type="match status" value="1"/>
</dbReference>
<feature type="domain" description="FIMAH" evidence="4">
    <location>
        <begin position="1442"/>
        <end position="1509"/>
    </location>
</feature>
<dbReference type="CDD" id="cd09621">
    <property type="entry name" value="CBM9_like_5"/>
    <property type="match status" value="1"/>
</dbReference>
<reference evidence="5 6" key="1">
    <citation type="submission" date="2020-10" db="EMBL/GenBank/DDBJ databases">
        <title>Haloactinobacterium sp. RN3S43, a bacterium isolated from saline soil.</title>
        <authorList>
            <person name="Sun J.-Q."/>
        </authorList>
    </citation>
    <scope>NUCLEOTIDE SEQUENCE [LARGE SCALE GENOMIC DNA]</scope>
    <source>
        <strain evidence="5 6">RN3S43</strain>
    </source>
</reference>
<name>A0A7M1SW71_9MICO</name>
<proteinExistence type="predicted"/>
<dbReference type="Gene3D" id="2.60.40.1190">
    <property type="match status" value="1"/>
</dbReference>
<evidence type="ECO:0000256" key="1">
    <source>
        <dbReference type="SAM" id="MobiDB-lite"/>
    </source>
</evidence>
<dbReference type="InterPro" id="IPR017853">
    <property type="entry name" value="GH"/>
</dbReference>
<organism evidence="5 6">
    <name type="scientific">Ruania alkalisoli</name>
    <dbReference type="NCBI Taxonomy" id="2779775"/>
    <lineage>
        <taxon>Bacteria</taxon>
        <taxon>Bacillati</taxon>
        <taxon>Actinomycetota</taxon>
        <taxon>Actinomycetes</taxon>
        <taxon>Micrococcales</taxon>
        <taxon>Ruaniaceae</taxon>
        <taxon>Ruania</taxon>
    </lineage>
</organism>
<dbReference type="InterPro" id="IPR051923">
    <property type="entry name" value="Glycosyl_Hydrolase_39"/>
</dbReference>
<evidence type="ECO:0008006" key="7">
    <source>
        <dbReference type="Google" id="ProtNLM"/>
    </source>
</evidence>
<keyword evidence="6" id="KW-1185">Reference proteome</keyword>
<dbReference type="InterPro" id="IPR010502">
    <property type="entry name" value="Carb-bd_dom_fam9"/>
</dbReference>
<evidence type="ECO:0000259" key="4">
    <source>
        <dbReference type="Pfam" id="PF22888"/>
    </source>
</evidence>
<gene>
    <name evidence="5" type="ORF">IM660_05900</name>
</gene>
<keyword evidence="2" id="KW-0732">Signal</keyword>
<protein>
    <recommendedName>
        <fullName evidence="7">Carbohydrate-binding domain-containing protein</fullName>
    </recommendedName>
</protein>
<feature type="chain" id="PRO_5032602206" description="Carbohydrate-binding domain-containing protein" evidence="2">
    <location>
        <begin position="48"/>
        <end position="1520"/>
    </location>
</feature>
<dbReference type="SUPFAM" id="SSF51445">
    <property type="entry name" value="(Trans)glycosidases"/>
    <property type="match status" value="1"/>
</dbReference>
<evidence type="ECO:0000256" key="2">
    <source>
        <dbReference type="SAM" id="SignalP"/>
    </source>
</evidence>
<dbReference type="Gene3D" id="3.20.20.80">
    <property type="entry name" value="Glycosidases"/>
    <property type="match status" value="1"/>
</dbReference>
<dbReference type="Pfam" id="PF22888">
    <property type="entry name" value="FIMAH"/>
    <property type="match status" value="1"/>
</dbReference>
<evidence type="ECO:0000313" key="5">
    <source>
        <dbReference type="EMBL" id="QOR71798.1"/>
    </source>
</evidence>
<dbReference type="KEGG" id="halt:IM660_05900"/>
<dbReference type="PANTHER" id="PTHR12631:SF10">
    <property type="entry name" value="BETA-XYLOSIDASE-LIKE PROTEIN-RELATED"/>
    <property type="match status" value="1"/>
</dbReference>
<dbReference type="Gene3D" id="2.60.120.260">
    <property type="entry name" value="Galactose-binding domain-like"/>
    <property type="match status" value="1"/>
</dbReference>
<dbReference type="Proteomes" id="UP000593758">
    <property type="component" value="Chromosome"/>
</dbReference>
<dbReference type="Pfam" id="PF06452">
    <property type="entry name" value="CBM9_1"/>
    <property type="match status" value="1"/>
</dbReference>
<dbReference type="EMBL" id="CP063169">
    <property type="protein sequence ID" value="QOR71798.1"/>
    <property type="molecule type" value="Genomic_DNA"/>
</dbReference>